<accession>Q55AI7</accession>
<dbReference type="InParanoid" id="Q55AI7"/>
<gene>
    <name evidence="1" type="ORF">DDB_G0271840</name>
</gene>
<dbReference type="EMBL" id="AAFI02000006">
    <property type="protein sequence ID" value="EAL71610.1"/>
    <property type="molecule type" value="Genomic_DNA"/>
</dbReference>
<dbReference type="RefSeq" id="XP_645535.1">
    <property type="nucleotide sequence ID" value="XM_640443.1"/>
</dbReference>
<name>Q55AI7_DICDI</name>
<reference evidence="1 2" key="1">
    <citation type="journal article" date="2005" name="Nature">
        <title>The genome of the social amoeba Dictyostelium discoideum.</title>
        <authorList>
            <consortium name="The Dictyostelium discoideum Sequencing Consortium"/>
            <person name="Eichinger L."/>
            <person name="Pachebat J.A."/>
            <person name="Glockner G."/>
            <person name="Rajandream M.A."/>
            <person name="Sucgang R."/>
            <person name="Berriman M."/>
            <person name="Song J."/>
            <person name="Olsen R."/>
            <person name="Szafranski K."/>
            <person name="Xu Q."/>
            <person name="Tunggal B."/>
            <person name="Kummerfeld S."/>
            <person name="Madera M."/>
            <person name="Konfortov B.A."/>
            <person name="Rivero F."/>
            <person name="Bankier A.T."/>
            <person name="Lehmann R."/>
            <person name="Hamlin N."/>
            <person name="Davies R."/>
            <person name="Gaudet P."/>
            <person name="Fey P."/>
            <person name="Pilcher K."/>
            <person name="Chen G."/>
            <person name="Saunders D."/>
            <person name="Sodergren E."/>
            <person name="Davis P."/>
            <person name="Kerhornou A."/>
            <person name="Nie X."/>
            <person name="Hall N."/>
            <person name="Anjard C."/>
            <person name="Hemphill L."/>
            <person name="Bason N."/>
            <person name="Farbrother P."/>
            <person name="Desany B."/>
            <person name="Just E."/>
            <person name="Morio T."/>
            <person name="Rost R."/>
            <person name="Churcher C."/>
            <person name="Cooper J."/>
            <person name="Haydock S."/>
            <person name="van Driessche N."/>
            <person name="Cronin A."/>
            <person name="Goodhead I."/>
            <person name="Muzny D."/>
            <person name="Mourier T."/>
            <person name="Pain A."/>
            <person name="Lu M."/>
            <person name="Harper D."/>
            <person name="Lindsay R."/>
            <person name="Hauser H."/>
            <person name="James K."/>
            <person name="Quiles M."/>
            <person name="Madan Babu M."/>
            <person name="Saito T."/>
            <person name="Buchrieser C."/>
            <person name="Wardroper A."/>
            <person name="Felder M."/>
            <person name="Thangavelu M."/>
            <person name="Johnson D."/>
            <person name="Knights A."/>
            <person name="Loulseged H."/>
            <person name="Mungall K."/>
            <person name="Oliver K."/>
            <person name="Price C."/>
            <person name="Quail M.A."/>
            <person name="Urushihara H."/>
            <person name="Hernandez J."/>
            <person name="Rabbinowitsch E."/>
            <person name="Steffen D."/>
            <person name="Sanders M."/>
            <person name="Ma J."/>
            <person name="Kohara Y."/>
            <person name="Sharp S."/>
            <person name="Simmonds M."/>
            <person name="Spiegler S."/>
            <person name="Tivey A."/>
            <person name="Sugano S."/>
            <person name="White B."/>
            <person name="Walker D."/>
            <person name="Woodward J."/>
            <person name="Winckler T."/>
            <person name="Tanaka Y."/>
            <person name="Shaulsky G."/>
            <person name="Schleicher M."/>
            <person name="Weinstock G."/>
            <person name="Rosenthal A."/>
            <person name="Cox E.C."/>
            <person name="Chisholm R.L."/>
            <person name="Gibbs R."/>
            <person name="Loomis W.F."/>
            <person name="Platzer M."/>
            <person name="Kay R.R."/>
            <person name="Williams J."/>
            <person name="Dear P.H."/>
            <person name="Noegel A.A."/>
            <person name="Barrell B."/>
            <person name="Kuspa A."/>
        </authorList>
    </citation>
    <scope>NUCLEOTIDE SEQUENCE [LARGE SCALE GENOMIC DNA]</scope>
    <source>
        <strain evidence="1 2">AX4</strain>
    </source>
</reference>
<evidence type="ECO:0000313" key="2">
    <source>
        <dbReference type="Proteomes" id="UP000002195"/>
    </source>
</evidence>
<dbReference type="AlphaFoldDB" id="Q55AI7"/>
<proteinExistence type="predicted"/>
<keyword evidence="2" id="KW-1185">Reference proteome</keyword>
<dbReference type="KEGG" id="ddi:DDB_G0271840"/>
<evidence type="ECO:0000313" key="1">
    <source>
        <dbReference type="EMBL" id="EAL71610.1"/>
    </source>
</evidence>
<dbReference type="dictyBase" id="DDB_G0271840"/>
<comment type="caution">
    <text evidence="1">The sequence shown here is derived from an EMBL/GenBank/DDBJ whole genome shotgun (WGS) entry which is preliminary data.</text>
</comment>
<dbReference type="SMR" id="Q55AI7"/>
<dbReference type="Proteomes" id="UP000002195">
    <property type="component" value="Unassembled WGS sequence"/>
</dbReference>
<dbReference type="PaxDb" id="44689-DDB0305140"/>
<dbReference type="FunCoup" id="Q55AI7">
    <property type="interactions" value="245"/>
</dbReference>
<dbReference type="eggNOG" id="ENOG502RHYA">
    <property type="taxonomic scope" value="Eukaryota"/>
</dbReference>
<dbReference type="HOGENOM" id="CLU_1762181_0_0_1"/>
<dbReference type="VEuPathDB" id="AmoebaDB:DDB_G0271840"/>
<sequence length="157" mass="18823">MNRLIKENNMVNKTIKSYLCFSNNNVANKSIQRTYTTYNFRTYPFYHETKASNDLLNQKKMKYQVASSLSNNGDGYKGKSDYYRYRMYHNKNEWKHHDSFDNKPIFPHITKHNNQMKTVGELKEDYRRLVEESKRTAPKFEHIKGQEKMKDFSLGVD</sequence>
<dbReference type="GeneID" id="8618164"/>
<protein>
    <submittedName>
        <fullName evidence="1">Uncharacterized protein</fullName>
    </submittedName>
</protein>
<organism evidence="1 2">
    <name type="scientific">Dictyostelium discoideum</name>
    <name type="common">Social amoeba</name>
    <dbReference type="NCBI Taxonomy" id="44689"/>
    <lineage>
        <taxon>Eukaryota</taxon>
        <taxon>Amoebozoa</taxon>
        <taxon>Evosea</taxon>
        <taxon>Eumycetozoa</taxon>
        <taxon>Dictyostelia</taxon>
        <taxon>Dictyosteliales</taxon>
        <taxon>Dictyosteliaceae</taxon>
        <taxon>Dictyostelium</taxon>
    </lineage>
</organism>